<keyword evidence="3" id="KW-1185">Reference proteome</keyword>
<feature type="region of interest" description="Disordered" evidence="1">
    <location>
        <begin position="221"/>
        <end position="283"/>
    </location>
</feature>
<gene>
    <name evidence="2" type="ORF">AAFF_G00104890</name>
</gene>
<dbReference type="AlphaFoldDB" id="A0AAD7T1X3"/>
<feature type="region of interest" description="Disordered" evidence="1">
    <location>
        <begin position="138"/>
        <end position="185"/>
    </location>
</feature>
<reference evidence="2" key="1">
    <citation type="journal article" date="2023" name="Science">
        <title>Genome structures resolve the early diversification of teleost fishes.</title>
        <authorList>
            <person name="Parey E."/>
            <person name="Louis A."/>
            <person name="Montfort J."/>
            <person name="Bouchez O."/>
            <person name="Roques C."/>
            <person name="Iampietro C."/>
            <person name="Lluch J."/>
            <person name="Castinel A."/>
            <person name="Donnadieu C."/>
            <person name="Desvignes T."/>
            <person name="Floi Bucao C."/>
            <person name="Jouanno E."/>
            <person name="Wen M."/>
            <person name="Mejri S."/>
            <person name="Dirks R."/>
            <person name="Jansen H."/>
            <person name="Henkel C."/>
            <person name="Chen W.J."/>
            <person name="Zahm M."/>
            <person name="Cabau C."/>
            <person name="Klopp C."/>
            <person name="Thompson A.W."/>
            <person name="Robinson-Rechavi M."/>
            <person name="Braasch I."/>
            <person name="Lecointre G."/>
            <person name="Bobe J."/>
            <person name="Postlethwait J.H."/>
            <person name="Berthelot C."/>
            <person name="Roest Crollius H."/>
            <person name="Guiguen Y."/>
        </authorList>
    </citation>
    <scope>NUCLEOTIDE SEQUENCE</scope>
    <source>
        <strain evidence="2">NC1722</strain>
    </source>
</reference>
<comment type="caution">
    <text evidence="2">The sequence shown here is derived from an EMBL/GenBank/DDBJ whole genome shotgun (WGS) entry which is preliminary data.</text>
</comment>
<evidence type="ECO:0000313" key="3">
    <source>
        <dbReference type="Proteomes" id="UP001221898"/>
    </source>
</evidence>
<organism evidence="2 3">
    <name type="scientific">Aldrovandia affinis</name>
    <dbReference type="NCBI Taxonomy" id="143900"/>
    <lineage>
        <taxon>Eukaryota</taxon>
        <taxon>Metazoa</taxon>
        <taxon>Chordata</taxon>
        <taxon>Craniata</taxon>
        <taxon>Vertebrata</taxon>
        <taxon>Euteleostomi</taxon>
        <taxon>Actinopterygii</taxon>
        <taxon>Neopterygii</taxon>
        <taxon>Teleostei</taxon>
        <taxon>Notacanthiformes</taxon>
        <taxon>Halosauridae</taxon>
        <taxon>Aldrovandia</taxon>
    </lineage>
</organism>
<name>A0AAD7T1X3_9TELE</name>
<dbReference type="Proteomes" id="UP001221898">
    <property type="component" value="Unassembled WGS sequence"/>
</dbReference>
<dbReference type="EMBL" id="JAINUG010000017">
    <property type="protein sequence ID" value="KAJ8412907.1"/>
    <property type="molecule type" value="Genomic_DNA"/>
</dbReference>
<feature type="compositionally biased region" description="Basic and acidic residues" evidence="1">
    <location>
        <begin position="138"/>
        <end position="151"/>
    </location>
</feature>
<proteinExistence type="predicted"/>
<feature type="region of interest" description="Disordered" evidence="1">
    <location>
        <begin position="1"/>
        <end position="26"/>
    </location>
</feature>
<evidence type="ECO:0000256" key="1">
    <source>
        <dbReference type="SAM" id="MobiDB-lite"/>
    </source>
</evidence>
<protein>
    <submittedName>
        <fullName evidence="2">Uncharacterized protein</fullName>
    </submittedName>
</protein>
<sequence length="283" mass="31356">MRPTFVQPVGDLRSPEEPRKAQSLFSGESRRDARLFIGTGAVTQLLRRGLARFRAETANEQETSAAVEARAPLVPLMSFQMSSRRLGEIEHDSNGLLLRSQNREIVGSRLYNRLAPPECSRAREDGLLMPAIDASDVADRARTPDSLPSRDRSRRPSLAKRGLWTRAQTRRSEQPGLQDTAGESGIYVTGARRTVITERIGPLSPNPHTPLRFFRRGHQNANANPATRHRSEEVPSHLTSKGQFAKASGPERLSEPPARSRWPPCRDSSSVFAVAPSARPSRT</sequence>
<accession>A0AAD7T1X3</accession>
<evidence type="ECO:0000313" key="2">
    <source>
        <dbReference type="EMBL" id="KAJ8412907.1"/>
    </source>
</evidence>